<protein>
    <submittedName>
        <fullName evidence="2">Uncharacterized protein</fullName>
    </submittedName>
</protein>
<sequence length="324" mass="37659">MNWDELPFTCKYSCSTERCTLAVYSCTLSEKYFSTLSFSSRQTLQLFYSTSTQQYQDMYLLEFQLFPAHLFFCFPLFLKSFKPGSINKHLTTVIKKKSDVCYLSPSYPKLTPLLVCDVFFFSCSAYLVLEFIAPFCLFFYLSRLDKSNLIIGSSTFFFTPSRANTVTRAVSMTLSCKCFHITFLNGGKFWDVGLKYIKSQINNQPAVLHKSSCYHTSNMNKSDLHFTCKTNLYLFLIQFLLKLYLNSKSLMTLTFFFYVMITLIMWIKSLLVRLHQFLKPSPLYVCQQSFTRHHSKSTGSINPDNPNHISLTKPTQLSQTIKIW</sequence>
<keyword evidence="1" id="KW-0812">Transmembrane</keyword>
<accession>A0A0L6VF23</accession>
<dbReference type="VEuPathDB" id="FungiDB:VP01_1748g4"/>
<gene>
    <name evidence="2" type="ORF">VP01_1748g4</name>
</gene>
<evidence type="ECO:0000313" key="2">
    <source>
        <dbReference type="EMBL" id="KNZ59366.1"/>
    </source>
</evidence>
<keyword evidence="3" id="KW-1185">Reference proteome</keyword>
<feature type="transmembrane region" description="Helical" evidence="1">
    <location>
        <begin position="59"/>
        <end position="78"/>
    </location>
</feature>
<feature type="transmembrane region" description="Helical" evidence="1">
    <location>
        <begin position="118"/>
        <end position="141"/>
    </location>
</feature>
<dbReference type="AlphaFoldDB" id="A0A0L6VF23"/>
<comment type="caution">
    <text evidence="2">The sequence shown here is derived from an EMBL/GenBank/DDBJ whole genome shotgun (WGS) entry which is preliminary data.</text>
</comment>
<dbReference type="Proteomes" id="UP000037035">
    <property type="component" value="Unassembled WGS sequence"/>
</dbReference>
<evidence type="ECO:0000256" key="1">
    <source>
        <dbReference type="SAM" id="Phobius"/>
    </source>
</evidence>
<proteinExistence type="predicted"/>
<keyword evidence="1" id="KW-1133">Transmembrane helix</keyword>
<dbReference type="EMBL" id="LAVV01006557">
    <property type="protein sequence ID" value="KNZ59366.1"/>
    <property type="molecule type" value="Genomic_DNA"/>
</dbReference>
<name>A0A0L6VF23_9BASI</name>
<feature type="transmembrane region" description="Helical" evidence="1">
    <location>
        <begin position="251"/>
        <end position="271"/>
    </location>
</feature>
<evidence type="ECO:0000313" key="3">
    <source>
        <dbReference type="Proteomes" id="UP000037035"/>
    </source>
</evidence>
<keyword evidence="1" id="KW-0472">Membrane</keyword>
<reference evidence="2 3" key="1">
    <citation type="submission" date="2015-08" db="EMBL/GenBank/DDBJ databases">
        <title>Next Generation Sequencing and Analysis of the Genome of Puccinia sorghi L Schw, the Causal Agent of Maize Common Rust.</title>
        <authorList>
            <person name="Rochi L."/>
            <person name="Burguener G."/>
            <person name="Darino M."/>
            <person name="Turjanski A."/>
            <person name="Kreff E."/>
            <person name="Dieguez M.J."/>
            <person name="Sacco F."/>
        </authorList>
    </citation>
    <scope>NUCLEOTIDE SEQUENCE [LARGE SCALE GENOMIC DNA]</scope>
    <source>
        <strain evidence="2 3">RO10H11247</strain>
    </source>
</reference>
<organism evidence="2 3">
    <name type="scientific">Puccinia sorghi</name>
    <dbReference type="NCBI Taxonomy" id="27349"/>
    <lineage>
        <taxon>Eukaryota</taxon>
        <taxon>Fungi</taxon>
        <taxon>Dikarya</taxon>
        <taxon>Basidiomycota</taxon>
        <taxon>Pucciniomycotina</taxon>
        <taxon>Pucciniomycetes</taxon>
        <taxon>Pucciniales</taxon>
        <taxon>Pucciniaceae</taxon>
        <taxon>Puccinia</taxon>
    </lineage>
</organism>